<feature type="compositionally biased region" description="Low complexity" evidence="1">
    <location>
        <begin position="1"/>
        <end position="14"/>
    </location>
</feature>
<reference evidence="3" key="1">
    <citation type="journal article" date="2014" name="Microb. Cell Fact.">
        <title>Exploiting Issatchenkia orientalis SD108 for succinic acid production.</title>
        <authorList>
            <person name="Xiao H."/>
            <person name="Shao Z."/>
            <person name="Jiang Y."/>
            <person name="Dole S."/>
            <person name="Zhao H."/>
        </authorList>
    </citation>
    <scope>NUCLEOTIDE SEQUENCE [LARGE SCALE GENOMIC DNA]</scope>
    <source>
        <strain evidence="3">SD108</strain>
    </source>
</reference>
<proteinExistence type="predicted"/>
<protein>
    <submittedName>
        <fullName evidence="2">Uncharacterized protein</fullName>
    </submittedName>
</protein>
<dbReference type="Proteomes" id="UP000029867">
    <property type="component" value="Unassembled WGS sequence"/>
</dbReference>
<name>A0A099NJ77_PICKU</name>
<feature type="region of interest" description="Disordered" evidence="1">
    <location>
        <begin position="1"/>
        <end position="44"/>
    </location>
</feature>
<evidence type="ECO:0000313" key="3">
    <source>
        <dbReference type="Proteomes" id="UP000029867"/>
    </source>
</evidence>
<evidence type="ECO:0000313" key="2">
    <source>
        <dbReference type="EMBL" id="KGK32630.1"/>
    </source>
</evidence>
<evidence type="ECO:0000256" key="1">
    <source>
        <dbReference type="SAM" id="MobiDB-lite"/>
    </source>
</evidence>
<dbReference type="EMBL" id="JQFK01002032">
    <property type="protein sequence ID" value="KGK32630.1"/>
    <property type="molecule type" value="Genomic_DNA"/>
</dbReference>
<sequence length="44" mass="4709">MSISETSQASATTKKTSKYFHSGQHGNSSQNKGKRKLSHKGSNG</sequence>
<gene>
    <name evidence="2" type="ORF">JL09_g6763</name>
</gene>
<feature type="compositionally biased region" description="Basic residues" evidence="1">
    <location>
        <begin position="32"/>
        <end position="44"/>
    </location>
</feature>
<feature type="non-terminal residue" evidence="2">
    <location>
        <position position="44"/>
    </location>
</feature>
<organism evidence="2 3">
    <name type="scientific">Pichia kudriavzevii</name>
    <name type="common">Yeast</name>
    <name type="synonym">Issatchenkia orientalis</name>
    <dbReference type="NCBI Taxonomy" id="4909"/>
    <lineage>
        <taxon>Eukaryota</taxon>
        <taxon>Fungi</taxon>
        <taxon>Dikarya</taxon>
        <taxon>Ascomycota</taxon>
        <taxon>Saccharomycotina</taxon>
        <taxon>Pichiomycetes</taxon>
        <taxon>Pichiales</taxon>
        <taxon>Pichiaceae</taxon>
        <taxon>Pichia</taxon>
    </lineage>
</organism>
<dbReference type="HOGENOM" id="CLU_3227240_0_0_1"/>
<comment type="caution">
    <text evidence="2">The sequence shown here is derived from an EMBL/GenBank/DDBJ whole genome shotgun (WGS) entry which is preliminary data.</text>
</comment>
<dbReference type="AlphaFoldDB" id="A0A099NJ77"/>
<accession>A0A099NJ77</accession>